<reference evidence="1 2" key="1">
    <citation type="submission" date="2013-12" db="EMBL/GenBank/DDBJ databases">
        <title>Genome and proteome characterization of Caldibacillus debilis GB1 derived from a cellulolytic aero-tolerant co-culture.</title>
        <authorList>
            <person name="Wushke S.T."/>
            <person name="Zhang X."/>
            <person name="Fristensky B."/>
            <person name="Wilkins J.A."/>
            <person name="Levin D.B."/>
            <person name="Sparling R."/>
        </authorList>
    </citation>
    <scope>NUCLEOTIDE SEQUENCE [LARGE SCALE GENOMIC DNA]</scope>
    <source>
        <strain evidence="1 2">GB1</strain>
    </source>
</reference>
<dbReference type="AlphaFoldDB" id="A0A420VDR2"/>
<name>A0A420VDR2_9BACI</name>
<accession>A0A420VDR2</accession>
<evidence type="ECO:0000313" key="2">
    <source>
        <dbReference type="Proteomes" id="UP000286235"/>
    </source>
</evidence>
<sequence>MEKLNGFGLELQSLKQELLKPDYPPVVKKSLVTLAHSMVEKKQIDVNLHLLLTDEKTSLEDFTALLHETPSCLKTKEEMFAEYEQIRERLQAALEKMEPGTPVKSKSLVETEQLVFTQTFRLDKQWVCDYFGQPPEEVGKLMVRNGFVEKFAVLRLAKILEDFLSSGDFAYREGVDVKATRVFYDVDHGYYGIHLMFYLEIEEAENFEAAQAHLEYIRDIAAKAREYMADRIRI</sequence>
<protein>
    <submittedName>
        <fullName evidence="1">Uncharacterized protein</fullName>
    </submittedName>
</protein>
<proteinExistence type="predicted"/>
<organism evidence="1 2">
    <name type="scientific">Caldibacillus debilis GB1</name>
    <dbReference type="NCBI Taxonomy" id="1339248"/>
    <lineage>
        <taxon>Bacteria</taxon>
        <taxon>Bacillati</taxon>
        <taxon>Bacillota</taxon>
        <taxon>Bacilli</taxon>
        <taxon>Bacillales</taxon>
        <taxon>Bacillaceae</taxon>
        <taxon>Caldibacillus</taxon>
    </lineage>
</organism>
<gene>
    <name evidence="1" type="ORF">Cdeb_01294</name>
</gene>
<comment type="caution">
    <text evidence="1">The sequence shown here is derived from an EMBL/GenBank/DDBJ whole genome shotgun (WGS) entry which is preliminary data.</text>
</comment>
<dbReference type="Proteomes" id="UP000286235">
    <property type="component" value="Unassembled WGS sequence"/>
</dbReference>
<evidence type="ECO:0000313" key="1">
    <source>
        <dbReference type="EMBL" id="RKO61801.1"/>
    </source>
</evidence>
<dbReference type="EMBL" id="AZRV01000035">
    <property type="protein sequence ID" value="RKO61801.1"/>
    <property type="molecule type" value="Genomic_DNA"/>
</dbReference>
<keyword evidence="2" id="KW-1185">Reference proteome</keyword>
<dbReference type="RefSeq" id="WP_120669229.1">
    <property type="nucleotide sequence ID" value="NZ_AZRV01000035.1"/>
</dbReference>